<dbReference type="Proteomes" id="UP001141806">
    <property type="component" value="Unassembled WGS sequence"/>
</dbReference>
<dbReference type="Pfam" id="PF00271">
    <property type="entry name" value="Helicase_C"/>
    <property type="match status" value="1"/>
</dbReference>
<dbReference type="GO" id="GO:0036297">
    <property type="term" value="P:interstrand cross-link repair"/>
    <property type="evidence" value="ECO:0007669"/>
    <property type="project" value="TreeGrafter"/>
</dbReference>
<evidence type="ECO:0000256" key="9">
    <source>
        <dbReference type="SAM" id="MobiDB-lite"/>
    </source>
</evidence>
<dbReference type="AlphaFoldDB" id="A0A9Q0HE02"/>
<evidence type="ECO:0000256" key="4">
    <source>
        <dbReference type="ARBA" id="ARBA00022801"/>
    </source>
</evidence>
<keyword evidence="4" id="KW-0378">Hydrolase</keyword>
<proteinExistence type="inferred from homology"/>
<dbReference type="InterPro" id="IPR039686">
    <property type="entry name" value="FANCM/Mph1-like_ID"/>
</dbReference>
<evidence type="ECO:0000256" key="6">
    <source>
        <dbReference type="ARBA" id="ARBA00022840"/>
    </source>
</evidence>
<dbReference type="PROSITE" id="PS51194">
    <property type="entry name" value="HELICASE_CTER"/>
    <property type="match status" value="1"/>
</dbReference>
<sequence length="1271" mass="141379">MQQIEACHNIVGIPQEWTIDMTGLMNPSKRSCFWKTKRVFFVTPQVLEKDIQSGTCLVKHLVCLVIDEAHRAMGNYSYCVAVRELMAVQIQLRILALTATPGSKQPTIQKVIDNLNISTLEYRNESDPDVSPYVHNRKLELVQVAMGKDAIEINNLLLEVIRPFVSRLCAIGVLHNRDFQTLSPCELLNSRDKFRQAPPTAVPHTKYGEVEGYFGVLITLYHVRKLLSSHGIRPAYEMLEEKLKHGASARLLSKNEVIWKAKLQMERSLSHGAPNPKLSKMMEILTDHFKSKDPKNSRVIIFSNFRGSVRDIMDSLSKIGELVKATQFIGQSSGKTLKGQTQKVQQAVLQKFRAGGYNVIVATSIGEEGLDIMEVDLVICFDANISPLRMIQRMGRTGRKQDGRVDILLSGSCTLSSGMGYLRKQNNSKAVRKHMRNGGMHSFDFHSSPRMIPHICKPEVQFVEFSIEQYVPRGRNVKDDPEQSSFIDKLSETEAELITKYFDASTEGTWIPSLIAFPNFQAFPSPVNRIMHSFRTGMLIDAMQHLRGLSLSVDIKNPLDEGAVSPCQWLEPDIVTEGDKNGKDSISIPMFPQAHIQRDISDEALPPGIRSKEDIYEPDSLAQKPPHCFLFAADFVSIDAHGRVQIASVPVFPLVRKASSNETIKSDSKELLNCMKQDPSPRIFSVDGSETYIHTKPNLTNSAETRCRNQGSELISCLGNCNDRCEHLLHGLESTVLKTPTFAVNSEDNTLVTPDTAKRPPTLFANESSSDCRDVELSPRLTNFMERGVVPESPIGETSNYSHAKENMASISFQCEDVFRHVHPKCSEKTVNNSTVLSAKISNCGVKKINFLAPENVSPAKFCTVLSPNCLNTEGNGKVRMNSGLSSKAYVSASLSDGKIQTPLCTRRNSANARECMSDSPVNEAIHTPLVDLKNSSCSEDWRMSSGEAPENVQQTRKFKRLRKYGDFGGKMPSKTMKENYNGPIKNLSRSFTSGKSSPPKHIGGKQKELFTHAKDFIEEEAEVSSEVEVSGDEEDDKDNSSYDDSFIDDRINPTAGSTQAASGVDMMAIYRRSLLSQSPGDNQLNCLTNFSPDSLQSARPAESGSCFSEKVKYSLQTPQTGLHSGNLSEGSNSVSYQMGLEKNSLFTLPGENDSLQREECKTERRKRKLSFIQVGSVPNPCLQQEGLFQSLATGTTSYEVQPASNDTNRDAAFYDDQFYESLDFDAMEAQAAKLLQLKPEVPTERKQMLNLSPCIEEGHRLNSPSFDLGI</sequence>
<evidence type="ECO:0000256" key="5">
    <source>
        <dbReference type="ARBA" id="ARBA00022806"/>
    </source>
</evidence>
<dbReference type="SUPFAM" id="SSF52540">
    <property type="entry name" value="P-loop containing nucleoside triphosphate hydrolases"/>
    <property type="match status" value="1"/>
</dbReference>
<dbReference type="Gene3D" id="1.20.1320.20">
    <property type="entry name" value="hef helicase domain"/>
    <property type="match status" value="1"/>
</dbReference>
<comment type="similarity">
    <text evidence="1">Belongs to the DEAD box helicase family. DEAH subfamily. FANCM sub-subfamily.</text>
</comment>
<feature type="domain" description="Helicase C-terminal" evidence="11">
    <location>
        <begin position="277"/>
        <end position="439"/>
    </location>
</feature>
<dbReference type="InterPro" id="IPR011545">
    <property type="entry name" value="DEAD/DEAH_box_helicase_dom"/>
</dbReference>
<dbReference type="FunFam" id="3.40.50.300:FF:001992">
    <property type="entry name" value="ATP-dependent RNA helicase, putative"/>
    <property type="match status" value="1"/>
</dbReference>
<comment type="caution">
    <text evidence="12">The sequence shown here is derived from an EMBL/GenBank/DDBJ whole genome shotgun (WGS) entry which is preliminary data.</text>
</comment>
<evidence type="ECO:0000259" key="10">
    <source>
        <dbReference type="PROSITE" id="PS51192"/>
    </source>
</evidence>
<organism evidence="12 13">
    <name type="scientific">Protea cynaroides</name>
    <dbReference type="NCBI Taxonomy" id="273540"/>
    <lineage>
        <taxon>Eukaryota</taxon>
        <taxon>Viridiplantae</taxon>
        <taxon>Streptophyta</taxon>
        <taxon>Embryophyta</taxon>
        <taxon>Tracheophyta</taxon>
        <taxon>Spermatophyta</taxon>
        <taxon>Magnoliopsida</taxon>
        <taxon>Proteales</taxon>
        <taxon>Proteaceae</taxon>
        <taxon>Protea</taxon>
    </lineage>
</organism>
<evidence type="ECO:0000259" key="11">
    <source>
        <dbReference type="PROSITE" id="PS51194"/>
    </source>
</evidence>
<accession>A0A9Q0HE02</accession>
<feature type="region of interest" description="Disordered" evidence="9">
    <location>
        <begin position="1022"/>
        <end position="1062"/>
    </location>
</feature>
<dbReference type="CDD" id="cd12091">
    <property type="entry name" value="FANCM_ID"/>
    <property type="match status" value="1"/>
</dbReference>
<dbReference type="GO" id="GO:0005524">
    <property type="term" value="F:ATP binding"/>
    <property type="evidence" value="ECO:0007669"/>
    <property type="project" value="UniProtKB-KW"/>
</dbReference>
<evidence type="ECO:0000256" key="2">
    <source>
        <dbReference type="ARBA" id="ARBA00022741"/>
    </source>
</evidence>
<dbReference type="InterPro" id="IPR014001">
    <property type="entry name" value="Helicase_ATP-bd"/>
</dbReference>
<dbReference type="GO" id="GO:0009378">
    <property type="term" value="F:four-way junction helicase activity"/>
    <property type="evidence" value="ECO:0007669"/>
    <property type="project" value="TreeGrafter"/>
</dbReference>
<dbReference type="OrthoDB" id="6513042at2759"/>
<dbReference type="GO" id="GO:0016787">
    <property type="term" value="F:hydrolase activity"/>
    <property type="evidence" value="ECO:0007669"/>
    <property type="project" value="UniProtKB-KW"/>
</dbReference>
<dbReference type="PANTHER" id="PTHR14025">
    <property type="entry name" value="FANCONI ANEMIA GROUP M FANCM FAMILY MEMBER"/>
    <property type="match status" value="1"/>
</dbReference>
<protein>
    <recommendedName>
        <fullName evidence="14">DEAD-box ATP-dependent RNA helicase FANCM</fullName>
    </recommendedName>
</protein>
<dbReference type="PANTHER" id="PTHR14025:SF20">
    <property type="entry name" value="FANCONI ANEMIA GROUP M PROTEIN"/>
    <property type="match status" value="1"/>
</dbReference>
<evidence type="ECO:0000256" key="3">
    <source>
        <dbReference type="ARBA" id="ARBA00022763"/>
    </source>
</evidence>
<keyword evidence="2" id="KW-0547">Nucleotide-binding</keyword>
<dbReference type="SMART" id="SM00490">
    <property type="entry name" value="HELICc"/>
    <property type="match status" value="1"/>
</dbReference>
<evidence type="ECO:0000313" key="12">
    <source>
        <dbReference type="EMBL" id="KAJ4964035.1"/>
    </source>
</evidence>
<feature type="compositionally biased region" description="Acidic residues" evidence="9">
    <location>
        <begin position="1022"/>
        <end position="1038"/>
    </location>
</feature>
<keyword evidence="7" id="KW-0238">DNA-binding</keyword>
<reference evidence="12" key="1">
    <citation type="journal article" date="2023" name="Plant J.">
        <title>The genome of the king protea, Protea cynaroides.</title>
        <authorList>
            <person name="Chang J."/>
            <person name="Duong T.A."/>
            <person name="Schoeman C."/>
            <person name="Ma X."/>
            <person name="Roodt D."/>
            <person name="Barker N."/>
            <person name="Li Z."/>
            <person name="Van de Peer Y."/>
            <person name="Mizrachi E."/>
        </authorList>
    </citation>
    <scope>NUCLEOTIDE SEQUENCE</scope>
    <source>
        <tissue evidence="12">Young leaves</tissue>
    </source>
</reference>
<dbReference type="GO" id="GO:0043138">
    <property type="term" value="F:3'-5' DNA helicase activity"/>
    <property type="evidence" value="ECO:0007669"/>
    <property type="project" value="InterPro"/>
</dbReference>
<dbReference type="InterPro" id="IPR001650">
    <property type="entry name" value="Helicase_C-like"/>
</dbReference>
<dbReference type="GO" id="GO:0045003">
    <property type="term" value="P:double-strand break repair via synthesis-dependent strand annealing"/>
    <property type="evidence" value="ECO:0007669"/>
    <property type="project" value="TreeGrafter"/>
</dbReference>
<dbReference type="GO" id="GO:0000400">
    <property type="term" value="F:four-way junction DNA binding"/>
    <property type="evidence" value="ECO:0007669"/>
    <property type="project" value="TreeGrafter"/>
</dbReference>
<evidence type="ECO:0000313" key="13">
    <source>
        <dbReference type="Proteomes" id="UP001141806"/>
    </source>
</evidence>
<evidence type="ECO:0000256" key="8">
    <source>
        <dbReference type="ARBA" id="ARBA00023204"/>
    </source>
</evidence>
<dbReference type="CDD" id="cd18801">
    <property type="entry name" value="SF2_C_FANCM_Hef"/>
    <property type="match status" value="1"/>
</dbReference>
<keyword evidence="5" id="KW-0347">Helicase</keyword>
<evidence type="ECO:0000256" key="7">
    <source>
        <dbReference type="ARBA" id="ARBA00023125"/>
    </source>
</evidence>
<keyword evidence="3" id="KW-0227">DNA damage</keyword>
<keyword evidence="6" id="KW-0067">ATP-binding</keyword>
<feature type="domain" description="Helicase ATP-binding" evidence="10">
    <location>
        <begin position="1"/>
        <end position="119"/>
    </location>
</feature>
<evidence type="ECO:0000256" key="1">
    <source>
        <dbReference type="ARBA" id="ARBA00009889"/>
    </source>
</evidence>
<feature type="region of interest" description="Disordered" evidence="9">
    <location>
        <begin position="965"/>
        <end position="984"/>
    </location>
</feature>
<name>A0A9Q0HE02_9MAGN</name>
<dbReference type="Gene3D" id="3.40.50.300">
    <property type="entry name" value="P-loop containing nucleotide triphosphate hydrolases"/>
    <property type="match status" value="2"/>
</dbReference>
<keyword evidence="13" id="KW-1185">Reference proteome</keyword>
<dbReference type="InterPro" id="IPR027417">
    <property type="entry name" value="P-loop_NTPase"/>
</dbReference>
<dbReference type="Pfam" id="PF00270">
    <property type="entry name" value="DEAD"/>
    <property type="match status" value="1"/>
</dbReference>
<gene>
    <name evidence="12" type="ORF">NE237_023974</name>
</gene>
<dbReference type="PROSITE" id="PS51192">
    <property type="entry name" value="HELICASE_ATP_BIND_1"/>
    <property type="match status" value="1"/>
</dbReference>
<evidence type="ECO:0008006" key="14">
    <source>
        <dbReference type="Google" id="ProtNLM"/>
    </source>
</evidence>
<dbReference type="EMBL" id="JAMYWD010000008">
    <property type="protein sequence ID" value="KAJ4964035.1"/>
    <property type="molecule type" value="Genomic_DNA"/>
</dbReference>
<keyword evidence="8" id="KW-0234">DNA repair</keyword>